<protein>
    <submittedName>
        <fullName evidence="1">Uncharacterized protein</fullName>
    </submittedName>
</protein>
<dbReference type="EMBL" id="GL945446">
    <property type="protein sequence ID" value="EGO18867.1"/>
    <property type="molecule type" value="Genomic_DNA"/>
</dbReference>
<name>F8PDP7_SERL9</name>
<reference evidence="1" key="1">
    <citation type="submission" date="2011-04" db="EMBL/GenBank/DDBJ databases">
        <title>Evolution of plant cell wall degrading machinery underlies the functional diversity of forest fungi.</title>
        <authorList>
            <consortium name="US DOE Joint Genome Institute (JGI-PGF)"/>
            <person name="Eastwood D.C."/>
            <person name="Floudas D."/>
            <person name="Binder M."/>
            <person name="Majcherczyk A."/>
            <person name="Schneider P."/>
            <person name="Aerts A."/>
            <person name="Asiegbu F.O."/>
            <person name="Baker S.E."/>
            <person name="Barry K."/>
            <person name="Bendiksby M."/>
            <person name="Blumentritt M."/>
            <person name="Coutinho P.M."/>
            <person name="Cullen D."/>
            <person name="Cullen D."/>
            <person name="Gathman A."/>
            <person name="Goodell B."/>
            <person name="Henrissat B."/>
            <person name="Ihrmark K."/>
            <person name="Kauserud H."/>
            <person name="Kohler A."/>
            <person name="LaButti K."/>
            <person name="Lapidus A."/>
            <person name="Lavin J.L."/>
            <person name="Lee Y.-H."/>
            <person name="Lindquist E."/>
            <person name="Lilly W."/>
            <person name="Lucas S."/>
            <person name="Morin E."/>
            <person name="Murat C."/>
            <person name="Oguiza J.A."/>
            <person name="Park J."/>
            <person name="Pisabarro A.G."/>
            <person name="Riley R."/>
            <person name="Rosling A."/>
            <person name="Salamov A."/>
            <person name="Schmidt O."/>
            <person name="Schmutz J."/>
            <person name="Skrede I."/>
            <person name="Stenlid J."/>
            <person name="Wiebenga A."/>
            <person name="Xie X."/>
            <person name="Kues U."/>
            <person name="Hibbett D.S."/>
            <person name="Hoffmeister D."/>
            <person name="Hogberg N."/>
            <person name="Martin F."/>
            <person name="Grigoriev I.V."/>
            <person name="Watkinson S.C."/>
        </authorList>
    </citation>
    <scope>NUCLEOTIDE SEQUENCE</scope>
    <source>
        <strain evidence="1">S7.9</strain>
    </source>
</reference>
<gene>
    <name evidence="1" type="ORF">SERLADRAFT_480536</name>
</gene>
<dbReference type="Proteomes" id="UP000008064">
    <property type="component" value="Unassembled WGS sequence"/>
</dbReference>
<dbReference type="HOGENOM" id="CLU_3107849_0_0_1"/>
<dbReference type="GeneID" id="18821545"/>
<dbReference type="RefSeq" id="XP_007324520.1">
    <property type="nucleotide sequence ID" value="XM_007324458.1"/>
</dbReference>
<sequence length="51" mass="5718">MKVDYVTKDIHSTFSAVSHERRRCGGLGKSNSKICVLARKEQYVSDCGLRS</sequence>
<proteinExistence type="predicted"/>
<dbReference type="AlphaFoldDB" id="F8PDP7"/>
<evidence type="ECO:0000313" key="1">
    <source>
        <dbReference type="EMBL" id="EGO18867.1"/>
    </source>
</evidence>
<accession>F8PDP7</accession>
<dbReference type="KEGG" id="sla:SERLADRAFT_480536"/>
<organism>
    <name type="scientific">Serpula lacrymans var. lacrymans (strain S7.9)</name>
    <name type="common">Dry rot fungus</name>
    <dbReference type="NCBI Taxonomy" id="578457"/>
    <lineage>
        <taxon>Eukaryota</taxon>
        <taxon>Fungi</taxon>
        <taxon>Dikarya</taxon>
        <taxon>Basidiomycota</taxon>
        <taxon>Agaricomycotina</taxon>
        <taxon>Agaricomycetes</taxon>
        <taxon>Agaricomycetidae</taxon>
        <taxon>Boletales</taxon>
        <taxon>Coniophorineae</taxon>
        <taxon>Serpulaceae</taxon>
        <taxon>Serpula</taxon>
    </lineage>
</organism>